<keyword evidence="2" id="KW-1185">Reference proteome</keyword>
<dbReference type="AlphaFoldDB" id="A0A917DSN7"/>
<evidence type="ECO:0000313" key="1">
    <source>
        <dbReference type="EMBL" id="GGD67376.1"/>
    </source>
</evidence>
<reference evidence="1" key="1">
    <citation type="journal article" date="2014" name="Int. J. Syst. Evol. Microbiol.">
        <title>Complete genome sequence of Corynebacterium casei LMG S-19264T (=DSM 44701T), isolated from a smear-ripened cheese.</title>
        <authorList>
            <consortium name="US DOE Joint Genome Institute (JGI-PGF)"/>
            <person name="Walter F."/>
            <person name="Albersmeier A."/>
            <person name="Kalinowski J."/>
            <person name="Ruckert C."/>
        </authorList>
    </citation>
    <scope>NUCLEOTIDE SEQUENCE</scope>
    <source>
        <strain evidence="1">CGMCC 1.15178</strain>
    </source>
</reference>
<gene>
    <name evidence="1" type="ORF">GCM10010911_26450</name>
</gene>
<organism evidence="1 2">
    <name type="scientific">Paenibacillus nasutitermitis</name>
    <dbReference type="NCBI Taxonomy" id="1652958"/>
    <lineage>
        <taxon>Bacteria</taxon>
        <taxon>Bacillati</taxon>
        <taxon>Bacillota</taxon>
        <taxon>Bacilli</taxon>
        <taxon>Bacillales</taxon>
        <taxon>Paenibacillaceae</taxon>
        <taxon>Paenibacillus</taxon>
    </lineage>
</organism>
<evidence type="ECO:0000313" key="2">
    <source>
        <dbReference type="Proteomes" id="UP000612456"/>
    </source>
</evidence>
<name>A0A917DSN7_9BACL</name>
<sequence length="95" mass="10812">MGTDIDSQLLQKPDLAFYEHCLNHYKLNRGIYNTIDQRLFDCGLDAIIDRRKMIIQFLDYAAIDQGAGTGKFITFGKGKLAGILNDFLERKQQAV</sequence>
<proteinExistence type="predicted"/>
<accession>A0A917DSN7</accession>
<dbReference type="EMBL" id="BMHP01000002">
    <property type="protein sequence ID" value="GGD67376.1"/>
    <property type="molecule type" value="Genomic_DNA"/>
</dbReference>
<dbReference type="Proteomes" id="UP000612456">
    <property type="component" value="Unassembled WGS sequence"/>
</dbReference>
<protein>
    <submittedName>
        <fullName evidence="1">Uncharacterized protein</fullName>
    </submittedName>
</protein>
<reference evidence="1" key="2">
    <citation type="submission" date="2020-09" db="EMBL/GenBank/DDBJ databases">
        <authorList>
            <person name="Sun Q."/>
            <person name="Zhou Y."/>
        </authorList>
    </citation>
    <scope>NUCLEOTIDE SEQUENCE</scope>
    <source>
        <strain evidence="1">CGMCC 1.15178</strain>
    </source>
</reference>
<dbReference type="RefSeq" id="WP_188992429.1">
    <property type="nucleotide sequence ID" value="NZ_BMHP01000002.1"/>
</dbReference>
<comment type="caution">
    <text evidence="1">The sequence shown here is derived from an EMBL/GenBank/DDBJ whole genome shotgun (WGS) entry which is preliminary data.</text>
</comment>